<dbReference type="SFLD" id="SFLDG00002">
    <property type="entry name" value="C1.7:_P-type_atpase_like"/>
    <property type="match status" value="1"/>
</dbReference>
<name>A0A7J6P4E2_PEROL</name>
<dbReference type="InterPro" id="IPR004843">
    <property type="entry name" value="Calcineurin-like_PHP"/>
</dbReference>
<keyword evidence="9 14" id="KW-1133">Transmembrane helix</keyword>
<evidence type="ECO:0000256" key="13">
    <source>
        <dbReference type="SAM" id="MobiDB-lite"/>
    </source>
</evidence>
<dbReference type="Pfam" id="PF00149">
    <property type="entry name" value="Metallophos"/>
    <property type="match status" value="1"/>
</dbReference>
<evidence type="ECO:0000256" key="10">
    <source>
        <dbReference type="ARBA" id="ARBA00023136"/>
    </source>
</evidence>
<dbReference type="InterPro" id="IPR036412">
    <property type="entry name" value="HAD-like_sf"/>
</dbReference>
<evidence type="ECO:0000256" key="9">
    <source>
        <dbReference type="ARBA" id="ARBA00022989"/>
    </source>
</evidence>
<dbReference type="CDD" id="cd07415">
    <property type="entry name" value="MPP_PP2A_PP4_PP6"/>
    <property type="match status" value="1"/>
</dbReference>
<dbReference type="GO" id="GO:0140326">
    <property type="term" value="F:ATPase-coupled intramembrane lipid transporter activity"/>
    <property type="evidence" value="ECO:0007669"/>
    <property type="project" value="TreeGrafter"/>
</dbReference>
<dbReference type="SUPFAM" id="SSF81665">
    <property type="entry name" value="Calcium ATPase, transmembrane domain M"/>
    <property type="match status" value="2"/>
</dbReference>
<keyword evidence="6" id="KW-0460">Magnesium</keyword>
<reference evidence="16 17" key="1">
    <citation type="submission" date="2020-04" db="EMBL/GenBank/DDBJ databases">
        <title>Perkinsus olseni comparative genomics.</title>
        <authorList>
            <person name="Bogema D.R."/>
        </authorList>
    </citation>
    <scope>NUCLEOTIDE SEQUENCE [LARGE SCALE GENOMIC DNA]</scope>
    <source>
        <strain evidence="16">00978-12</strain>
    </source>
</reference>
<feature type="transmembrane region" description="Helical" evidence="14">
    <location>
        <begin position="1217"/>
        <end position="1238"/>
    </location>
</feature>
<evidence type="ECO:0000256" key="14">
    <source>
        <dbReference type="SAM" id="Phobius"/>
    </source>
</evidence>
<dbReference type="InterPro" id="IPR032630">
    <property type="entry name" value="P_typ_ATPase_c"/>
</dbReference>
<comment type="similarity">
    <text evidence="12">Belongs to the PPP phosphatase family.</text>
</comment>
<feature type="compositionally biased region" description="Polar residues" evidence="13">
    <location>
        <begin position="938"/>
        <end position="947"/>
    </location>
</feature>
<dbReference type="PROSITE" id="PS00154">
    <property type="entry name" value="ATPASE_E1_E2"/>
    <property type="match status" value="1"/>
</dbReference>
<proteinExistence type="inferred from homology"/>
<dbReference type="GO" id="GO:0005886">
    <property type="term" value="C:plasma membrane"/>
    <property type="evidence" value="ECO:0007669"/>
    <property type="project" value="TreeGrafter"/>
</dbReference>
<comment type="cofactor">
    <cofactor evidence="1">
        <name>Mn(2+)</name>
        <dbReference type="ChEBI" id="CHEBI:29035"/>
    </cofactor>
</comment>
<evidence type="ECO:0000256" key="5">
    <source>
        <dbReference type="ARBA" id="ARBA00022801"/>
    </source>
</evidence>
<feature type="domain" description="Serine/threonine specific protein phosphatases" evidence="15">
    <location>
        <begin position="2209"/>
        <end position="2214"/>
    </location>
</feature>
<keyword evidence="5 12" id="KW-0378">Hydrolase</keyword>
<evidence type="ECO:0000256" key="11">
    <source>
        <dbReference type="ARBA" id="ARBA00023211"/>
    </source>
</evidence>
<feature type="region of interest" description="Disordered" evidence="13">
    <location>
        <begin position="915"/>
        <end position="947"/>
    </location>
</feature>
<dbReference type="GO" id="GO:0005524">
    <property type="term" value="F:ATP binding"/>
    <property type="evidence" value="ECO:0007669"/>
    <property type="project" value="InterPro"/>
</dbReference>
<feature type="transmembrane region" description="Helical" evidence="14">
    <location>
        <begin position="349"/>
        <end position="369"/>
    </location>
</feature>
<keyword evidence="11" id="KW-0464">Manganese</keyword>
<dbReference type="SUPFAM" id="SSF81660">
    <property type="entry name" value="Metal cation-transporting ATPase, ATP-binding domain N"/>
    <property type="match status" value="1"/>
</dbReference>
<dbReference type="GO" id="GO:0016887">
    <property type="term" value="F:ATP hydrolysis activity"/>
    <property type="evidence" value="ECO:0007669"/>
    <property type="project" value="InterPro"/>
</dbReference>
<dbReference type="SFLD" id="SFLDS00003">
    <property type="entry name" value="Haloacid_Dehalogenase"/>
    <property type="match status" value="1"/>
</dbReference>
<evidence type="ECO:0000313" key="16">
    <source>
        <dbReference type="EMBL" id="KAF4690650.1"/>
    </source>
</evidence>
<dbReference type="GO" id="GO:0045332">
    <property type="term" value="P:phospholipid translocation"/>
    <property type="evidence" value="ECO:0007669"/>
    <property type="project" value="TreeGrafter"/>
</dbReference>
<feature type="transmembrane region" description="Helical" evidence="14">
    <location>
        <begin position="1086"/>
        <end position="1104"/>
    </location>
</feature>
<dbReference type="Gene3D" id="2.70.150.10">
    <property type="entry name" value="Calcium-transporting ATPase, cytoplasmic transduction domain A"/>
    <property type="match status" value="2"/>
</dbReference>
<comment type="caution">
    <text evidence="16">The sequence shown here is derived from an EMBL/GenBank/DDBJ whole genome shotgun (WGS) entry which is preliminary data.</text>
</comment>
<dbReference type="SMART" id="SM00156">
    <property type="entry name" value="PP2Ac"/>
    <property type="match status" value="1"/>
</dbReference>
<feature type="region of interest" description="Disordered" evidence="13">
    <location>
        <begin position="1298"/>
        <end position="1317"/>
    </location>
</feature>
<dbReference type="EMBL" id="JABANP010000095">
    <property type="protein sequence ID" value="KAF4690650.1"/>
    <property type="molecule type" value="Genomic_DNA"/>
</dbReference>
<dbReference type="Pfam" id="PF16209">
    <property type="entry name" value="PhoLip_ATPase_N"/>
    <property type="match status" value="2"/>
</dbReference>
<dbReference type="Gene3D" id="3.40.1110.10">
    <property type="entry name" value="Calcium-transporting ATPase, cytoplasmic domain N"/>
    <property type="match status" value="1"/>
</dbReference>
<dbReference type="InterPro" id="IPR018303">
    <property type="entry name" value="ATPase_P-typ_P_site"/>
</dbReference>
<comment type="catalytic activity">
    <reaction evidence="12">
        <text>O-phospho-L-threonyl-[protein] + H2O = L-threonyl-[protein] + phosphate</text>
        <dbReference type="Rhea" id="RHEA:47004"/>
        <dbReference type="Rhea" id="RHEA-COMP:11060"/>
        <dbReference type="Rhea" id="RHEA-COMP:11605"/>
        <dbReference type="ChEBI" id="CHEBI:15377"/>
        <dbReference type="ChEBI" id="CHEBI:30013"/>
        <dbReference type="ChEBI" id="CHEBI:43474"/>
        <dbReference type="ChEBI" id="CHEBI:61977"/>
        <dbReference type="EC" id="3.1.3.16"/>
    </reaction>
</comment>
<dbReference type="EC" id="3.1.3.16" evidence="12"/>
<dbReference type="InterPro" id="IPR008250">
    <property type="entry name" value="ATPase_P-typ_transduc_dom_A_sf"/>
</dbReference>
<feature type="transmembrane region" description="Helical" evidence="14">
    <location>
        <begin position="1985"/>
        <end position="2003"/>
    </location>
</feature>
<accession>A0A7J6P4E2</accession>
<dbReference type="GO" id="GO:0004722">
    <property type="term" value="F:protein serine/threonine phosphatase activity"/>
    <property type="evidence" value="ECO:0007669"/>
    <property type="project" value="UniProtKB-EC"/>
</dbReference>
<dbReference type="InterPro" id="IPR006186">
    <property type="entry name" value="Ser/Thr-sp_prot-phosphatase"/>
</dbReference>
<evidence type="ECO:0000313" key="17">
    <source>
        <dbReference type="Proteomes" id="UP000541610"/>
    </source>
</evidence>
<evidence type="ECO:0000256" key="3">
    <source>
        <dbReference type="ARBA" id="ARBA00022692"/>
    </source>
</evidence>
<feature type="transmembrane region" description="Helical" evidence="14">
    <location>
        <begin position="389"/>
        <end position="415"/>
    </location>
</feature>
<dbReference type="OrthoDB" id="377733at2759"/>
<evidence type="ECO:0000259" key="15">
    <source>
        <dbReference type="PROSITE" id="PS00125"/>
    </source>
</evidence>
<feature type="region of interest" description="Disordered" evidence="13">
    <location>
        <begin position="213"/>
        <end position="236"/>
    </location>
</feature>
<dbReference type="InterPro" id="IPR044492">
    <property type="entry name" value="P_typ_ATPase_HD_dom"/>
</dbReference>
<feature type="transmembrane region" description="Helical" evidence="14">
    <location>
        <begin position="2078"/>
        <end position="2105"/>
    </location>
</feature>
<dbReference type="Pfam" id="PF16212">
    <property type="entry name" value="PhoLip_ATPase_C"/>
    <property type="match status" value="2"/>
</dbReference>
<sequence length="2405" mass="268782">MSDYVAEYIQRTWRKVRRRERADSALAPYRHAEVGIPNHEYHDNRVSSRRYNWISFLPLSLLFQFRKFSNLFFLSSAVVMLIPNVSSLSPVSALFPLAFVLVVSEIREFVEEYQSYNRDKETNSTKTHKIAEDGTVVAVPWSDLRVGDVVLVMDQEPIPADLVLLLSSHAENAKTGSVAYMETSNLDGETNLKTREAPKLVGKMVIAGSEFTRKRSKTSVTTEPDSNTAGTQQDGAGERMAIKRFATGYNAEDTLGRLVSSMTMDFEAPHPDMYKFKGTVAPLSNTEDEGFAEGLSINNMLLRGCKLRNTPWAVGVVTYAGYDSKAEMNSRAAGLHPSKHSTVENQQNAYVTWLVILLVILCAIVTIVFSTEPSPEDEDYPWYLVGLSYQNPIINFLAFFVLLNTLIPMSLWVTLEILKLAQSFLIEWDNQFYDQERDLHARCNAKNMHEELGMVTHVFSDKTGTLTCNKMEFKGAAVGGKTYSLDFNPPAPDAVPEGKKCNAVFSGVLPTDQRLIGLMQQALQKEGVDSQIGQFLMCLALNHSCEHVAGGRINPQHMAEEPAKILSGCIQLFNRKKRRQRVGDDEDSGRLGRDTLGGGMEQQEEPENYQGTSPDESALVGAAADFGLRFVDRTPEVEIVKLPDGTEKTWRLLHVVEFTSERRMMTVVVTDNDTADTDDKPVYIYTKGADSSVLPKCVNNTAEESKVRAHTKRMVGRFAETGFRTLCVAYRMIPLSAWKAIQSEIDAAQAKVAEREHLVSEIDAKEVEVDFTLLGCTAVEDKLQDGVPETIASLRNANITVCMITGDKRETAINIARSCRLVTSKQNVYTMMSQNNMFGGGNFVPIRSLQQLLEAKEPALGVDTPLEPGSLDDQQDVDDDTDMLLGPNPLAIWELTGEGQDIEDKIRNEKQAKRLVSRTASNASRLPASPMRVASARSGYSTPDGNPTATTEKFSLVIDGASLATILVNPTSRKKLLEVLTYGQCESAVFCRVNPKQKGEIVHLVKDSLDKRGRVLAIGDGANDINMIHQAHVGVGIFGQEGYQAAGTADYAISRFGDLYRLMFFHGRINYERNTHFINFFIYKNFVYTLCQFWFGIVSFWTGQTVFESWYVLTYNSVFCLAPLFIAALFDKDIDPDLDAPAPKGCGRMPHPPGVTVGVWYEQIVPKLYHRTNQNYNFGSNILLKWIVIGTIQSLVAFYAVWGYWGYTGTPLMSNGQLFIFCNTILNIVIYVAFVYIYDLWFGSDVYRQAVATTGNITFWLILLLITSACVLPIVGAAKLRQLTDHAYFSDQLQERRASYKRKTRREDRNRRRRGGHRHSTLMPLEQAMALIGDYDDNDDDCDIVGKSLSLPPQCLHGEPPYPRLWRFIPQLRHLVVGESSHLYSSNSVSTREYTWATFLPLSIIFQFRRLSNCYFLLAAVLANLPDAYLRDREINRTLALVVHRDGHLVRRQWSDIHPGDIVIVKEREHFPADLVLLLSSHAENAKTGSVAYMETSNLDGETNLKTREAPKLVGTVLATNPSAEGRRPGSVQLDIGGPSSEDGQASPKVVVEEIADTPLIGDSTSLMNADIVKLSALVGSFFIDCEAPSTDMMKFQGTIATVSDHTRSSDNTEAVSIDNMCVVNADAVLDRTLEHTEQMVKSFAEKGYRTLCVAHRELRFSEWEVIAKELHEAQVGDMAFREETVAKICDERIETGLTLLGCTAVEDKLQDEVPETVEALRNAGITVAMITGDKRETAINIARSCNLISNPDNMYRVLCSPPDGSGVGSCVSLATMRVSESSIPDARSAREEGVQFVEERVVWGLVDEEEQTEKDPSLSVVPGALPEQEARPRRLVRGMSLAVESKPVPQPGASGQKYSVVVDGATLPAILQSPPSAARLRSVISDKHCESAVFCRVNPKQKGDIVRLVKDELHGTGRVLAIGDGANDINMIHQAHVGVGIFGQEGYQAAGTADYAISRFGDLYRLMFFHGRWNYERTTHYINFFIYKNFLFTLCQFYFGTASRWSGQTVYDSFYVLVYNSAFSLLPLTVAALFDRYLLSALGSVGFWLILLLLVVACFLPAFALHKLKLLSSQIALMSSIVVLFPISIAVDKTAVCLLAIASLDEQIERVTNMGLLTEAECKSLCERVRELLQEESNVQPVRCPVTVCGDIHGQFLDLKELFRIGGKPPETNYLFLGDYVDRGYYSLETAALMFLYKVRYKDRITLLRGNHETRQITQVYGFYDECLRKYSNPNVWKYFTDTFDYLPLTALIENQIFCQHGGLSPSIDLLDHVRQLDRVQEVPHEGAMCDLLWSDPDERCGWGISPRGAGYTFGQDISEQFNHANGLKLIARAHQLVMEGYNWCHDRNVVTIFSAPNYCYRCGNQAAIMEIDENLKYTFLQFDPAPREQSSPDIARKLPDYFL</sequence>
<dbReference type="InterPro" id="IPR023298">
    <property type="entry name" value="ATPase_P-typ_TM_dom_sf"/>
</dbReference>
<dbReference type="SUPFAM" id="SSF56784">
    <property type="entry name" value="HAD-like"/>
    <property type="match status" value="2"/>
</dbReference>
<feature type="transmembrane region" description="Helical" evidence="14">
    <location>
        <begin position="1110"/>
        <end position="1130"/>
    </location>
</feature>
<feature type="transmembrane region" description="Helical" evidence="14">
    <location>
        <begin position="2015"/>
        <end position="2035"/>
    </location>
</feature>
<dbReference type="SFLD" id="SFLDF00027">
    <property type="entry name" value="p-type_atpase"/>
    <property type="match status" value="1"/>
</dbReference>
<evidence type="ECO:0000256" key="7">
    <source>
        <dbReference type="ARBA" id="ARBA00022912"/>
    </source>
</evidence>
<dbReference type="PANTHER" id="PTHR24092">
    <property type="entry name" value="PROBABLE PHOSPHOLIPID-TRANSPORTING ATPASE"/>
    <property type="match status" value="1"/>
</dbReference>
<evidence type="ECO:0000256" key="12">
    <source>
        <dbReference type="RuleBase" id="RU004273"/>
    </source>
</evidence>
<evidence type="ECO:0000256" key="6">
    <source>
        <dbReference type="ARBA" id="ARBA00022842"/>
    </source>
</evidence>
<dbReference type="InterPro" id="IPR032631">
    <property type="entry name" value="P-type_ATPase_N"/>
</dbReference>
<evidence type="ECO:0000256" key="2">
    <source>
        <dbReference type="ARBA" id="ARBA00004141"/>
    </source>
</evidence>
<evidence type="ECO:0000256" key="8">
    <source>
        <dbReference type="ARBA" id="ARBA00022967"/>
    </source>
</evidence>
<keyword evidence="4" id="KW-0479">Metal-binding</keyword>
<dbReference type="InterPro" id="IPR023299">
    <property type="entry name" value="ATPase_P-typ_cyto_dom_N"/>
</dbReference>
<dbReference type="SUPFAM" id="SSF56300">
    <property type="entry name" value="Metallo-dependent phosphatases"/>
    <property type="match status" value="1"/>
</dbReference>
<keyword evidence="10 14" id="KW-0472">Membrane</keyword>
<dbReference type="Gene3D" id="3.40.50.1000">
    <property type="entry name" value="HAD superfamily/HAD-like"/>
    <property type="match status" value="2"/>
</dbReference>
<gene>
    <name evidence="16" type="ORF">FOZ60_017141</name>
</gene>
<dbReference type="InterPro" id="IPR001757">
    <property type="entry name" value="P_typ_ATPase"/>
</dbReference>
<dbReference type="GO" id="GO:0046872">
    <property type="term" value="F:metal ion binding"/>
    <property type="evidence" value="ECO:0007669"/>
    <property type="project" value="UniProtKB-KW"/>
</dbReference>
<dbReference type="Pfam" id="PF00122">
    <property type="entry name" value="E1-E2_ATPase"/>
    <property type="match status" value="1"/>
</dbReference>
<dbReference type="Proteomes" id="UP000541610">
    <property type="component" value="Unassembled WGS sequence"/>
</dbReference>
<protein>
    <recommendedName>
        <fullName evidence="12">Serine/threonine-protein phosphatase</fullName>
        <ecNumber evidence="12">3.1.3.16</ecNumber>
    </recommendedName>
</protein>
<keyword evidence="7" id="KW-0904">Protein phosphatase</keyword>
<feature type="transmembrane region" description="Helical" evidence="14">
    <location>
        <begin position="1183"/>
        <end position="1205"/>
    </location>
</feature>
<feature type="region of interest" description="Disordered" evidence="13">
    <location>
        <begin position="580"/>
        <end position="615"/>
    </location>
</feature>
<dbReference type="Pfam" id="PF13246">
    <property type="entry name" value="Cation_ATPase"/>
    <property type="match status" value="1"/>
</dbReference>
<dbReference type="InterPro" id="IPR059000">
    <property type="entry name" value="ATPase_P-type_domA"/>
</dbReference>
<keyword evidence="8" id="KW-1278">Translocase</keyword>
<dbReference type="SUPFAM" id="SSF81653">
    <property type="entry name" value="Calcium ATPase, transduction domain A"/>
    <property type="match status" value="2"/>
</dbReference>
<feature type="transmembrane region" description="Helical" evidence="14">
    <location>
        <begin position="1259"/>
        <end position="1278"/>
    </location>
</feature>
<dbReference type="PROSITE" id="PS00125">
    <property type="entry name" value="SER_THR_PHOSPHATASE"/>
    <property type="match status" value="1"/>
</dbReference>
<dbReference type="InterPro" id="IPR023214">
    <property type="entry name" value="HAD_sf"/>
</dbReference>
<comment type="subcellular location">
    <subcellularLocation>
        <location evidence="2">Membrane</location>
        <topology evidence="2">Multi-pass membrane protein</topology>
    </subcellularLocation>
</comment>
<organism evidence="16 17">
    <name type="scientific">Perkinsus olseni</name>
    <name type="common">Perkinsus atlanticus</name>
    <dbReference type="NCBI Taxonomy" id="32597"/>
    <lineage>
        <taxon>Eukaryota</taxon>
        <taxon>Sar</taxon>
        <taxon>Alveolata</taxon>
        <taxon>Perkinsozoa</taxon>
        <taxon>Perkinsea</taxon>
        <taxon>Perkinsida</taxon>
        <taxon>Perkinsidae</taxon>
        <taxon>Perkinsus</taxon>
    </lineage>
</organism>
<dbReference type="PANTHER" id="PTHR24092:SF218">
    <property type="entry name" value="PHOSPHOLIPID-TRANSPORTING ATPASE"/>
    <property type="match status" value="1"/>
</dbReference>
<evidence type="ECO:0000256" key="1">
    <source>
        <dbReference type="ARBA" id="ARBA00001936"/>
    </source>
</evidence>
<feature type="transmembrane region" description="Helical" evidence="14">
    <location>
        <begin position="2047"/>
        <end position="2066"/>
    </location>
</feature>
<keyword evidence="3 14" id="KW-0812">Transmembrane</keyword>
<evidence type="ECO:0000256" key="4">
    <source>
        <dbReference type="ARBA" id="ARBA00022723"/>
    </source>
</evidence>
<dbReference type="InterPro" id="IPR029052">
    <property type="entry name" value="Metallo-depent_PP-like"/>
</dbReference>
<dbReference type="FunFam" id="3.60.21.10:FF:000003">
    <property type="entry name" value="Serine/threonine-protein phosphatase"/>
    <property type="match status" value="1"/>
</dbReference>
<feature type="compositionally biased region" description="Polar residues" evidence="13">
    <location>
        <begin position="218"/>
        <end position="234"/>
    </location>
</feature>
<dbReference type="PRINTS" id="PR00114">
    <property type="entry name" value="STPHPHTASE"/>
</dbReference>
<dbReference type="NCBIfam" id="TIGR01494">
    <property type="entry name" value="ATPase_P-type"/>
    <property type="match status" value="2"/>
</dbReference>
<dbReference type="Gene3D" id="3.60.21.10">
    <property type="match status" value="1"/>
</dbReference>